<dbReference type="Proteomes" id="UP000070394">
    <property type="component" value="Unassembled WGS sequence"/>
</dbReference>
<proteinExistence type="predicted"/>
<dbReference type="AlphaFoldDB" id="A0A133ZYE3"/>
<reference evidence="2" key="1">
    <citation type="submission" date="2016-01" db="EMBL/GenBank/DDBJ databases">
        <authorList>
            <person name="Mitreva M."/>
            <person name="Pepin K.H."/>
            <person name="Mihindukulasuriya K.A."/>
            <person name="Fulton R."/>
            <person name="Fronick C."/>
            <person name="O'Laughlin M."/>
            <person name="Miner T."/>
            <person name="Herter B."/>
            <person name="Rosa B.A."/>
            <person name="Cordes M."/>
            <person name="Tomlinson C."/>
            <person name="Wollam A."/>
            <person name="Palsikar V.B."/>
            <person name="Mardis E.R."/>
            <person name="Wilson R.K."/>
        </authorList>
    </citation>
    <scope>NUCLEOTIDE SEQUENCE [LARGE SCALE GENOMIC DNA]</scope>
    <source>
        <strain evidence="2">DNF00896</strain>
    </source>
</reference>
<protein>
    <submittedName>
        <fullName evidence="1">Uncharacterized protein</fullName>
    </submittedName>
</protein>
<dbReference type="STRING" id="467210.HMPREF1866_00607"/>
<organism evidence="1 2">
    <name type="scientific">Lachnoanaerobaculum saburreum</name>
    <dbReference type="NCBI Taxonomy" id="467210"/>
    <lineage>
        <taxon>Bacteria</taxon>
        <taxon>Bacillati</taxon>
        <taxon>Bacillota</taxon>
        <taxon>Clostridia</taxon>
        <taxon>Lachnospirales</taxon>
        <taxon>Lachnospiraceae</taxon>
        <taxon>Lachnoanaerobaculum</taxon>
    </lineage>
</organism>
<dbReference type="EMBL" id="LSDA01000014">
    <property type="protein sequence ID" value="KXB60421.1"/>
    <property type="molecule type" value="Genomic_DNA"/>
</dbReference>
<evidence type="ECO:0000313" key="1">
    <source>
        <dbReference type="EMBL" id="KXB60421.1"/>
    </source>
</evidence>
<dbReference type="OrthoDB" id="2040024at2"/>
<dbReference type="PATRIC" id="fig|467210.3.peg.599"/>
<keyword evidence="2" id="KW-1185">Reference proteome</keyword>
<comment type="caution">
    <text evidence="1">The sequence shown here is derived from an EMBL/GenBank/DDBJ whole genome shotgun (WGS) entry which is preliminary data.</text>
</comment>
<evidence type="ECO:0000313" key="2">
    <source>
        <dbReference type="Proteomes" id="UP000070394"/>
    </source>
</evidence>
<gene>
    <name evidence="1" type="ORF">HMPREF1866_00607</name>
</gene>
<dbReference type="RefSeq" id="WP_060930545.1">
    <property type="nucleotide sequence ID" value="NZ_KQ959776.1"/>
</dbReference>
<accession>A0A133ZYE3</accession>
<sequence>MAGDVGILRRKDDNSFRDIKDIVNILMSRGFTSESLDDEGDCYSFYVNKPDYDDDFRWYLDDRSSWAIMYINIIKREHSYCFTVEDSSGKKIDYYRYVYIEGSGDRGFMYLNFLHEYFKLFPEDIFKGEADYLYTKEDIDRIYEKEIWLGNWYDLDPKTL</sequence>
<name>A0A133ZYE3_9FIRM</name>